<dbReference type="PANTHER" id="PTHR30313">
    <property type="entry name" value="DNA PRIMASE"/>
    <property type="match status" value="1"/>
</dbReference>
<dbReference type="InterPro" id="IPR002694">
    <property type="entry name" value="Znf_CHC2"/>
</dbReference>
<dbReference type="GO" id="GO:0008270">
    <property type="term" value="F:zinc ion binding"/>
    <property type="evidence" value="ECO:0007669"/>
    <property type="project" value="UniProtKB-KW"/>
</dbReference>
<dbReference type="InterPro" id="IPR036977">
    <property type="entry name" value="DNA_primase_Znf_CHC2"/>
</dbReference>
<name>A0A6J5MCT9_9CAUD</name>
<keyword evidence="1" id="KW-0479">Metal-binding</keyword>
<dbReference type="SUPFAM" id="SSF56731">
    <property type="entry name" value="DNA primase core"/>
    <property type="match status" value="1"/>
</dbReference>
<dbReference type="Pfam" id="PF01807">
    <property type="entry name" value="Zn_ribbon_DnaG"/>
    <property type="match status" value="1"/>
</dbReference>
<evidence type="ECO:0000259" key="4">
    <source>
        <dbReference type="Pfam" id="PF01807"/>
    </source>
</evidence>
<dbReference type="GO" id="GO:0003899">
    <property type="term" value="F:DNA-directed RNA polymerase activity"/>
    <property type="evidence" value="ECO:0007669"/>
    <property type="project" value="InterPro"/>
</dbReference>
<dbReference type="GO" id="GO:0006269">
    <property type="term" value="P:DNA replication, synthesis of primer"/>
    <property type="evidence" value="ECO:0007669"/>
    <property type="project" value="TreeGrafter"/>
</dbReference>
<evidence type="ECO:0000256" key="1">
    <source>
        <dbReference type="ARBA" id="ARBA00022723"/>
    </source>
</evidence>
<keyword evidence="3" id="KW-0862">Zinc</keyword>
<feature type="domain" description="Zinc finger CHC2-type" evidence="4">
    <location>
        <begin position="18"/>
        <end position="67"/>
    </location>
</feature>
<dbReference type="EMBL" id="LR796420">
    <property type="protein sequence ID" value="CAB4142786.1"/>
    <property type="molecule type" value="Genomic_DNA"/>
</dbReference>
<dbReference type="PANTHER" id="PTHR30313:SF2">
    <property type="entry name" value="DNA PRIMASE"/>
    <property type="match status" value="1"/>
</dbReference>
<organism evidence="5">
    <name type="scientific">uncultured Caudovirales phage</name>
    <dbReference type="NCBI Taxonomy" id="2100421"/>
    <lineage>
        <taxon>Viruses</taxon>
        <taxon>Duplodnaviria</taxon>
        <taxon>Heunggongvirae</taxon>
        <taxon>Uroviricota</taxon>
        <taxon>Caudoviricetes</taxon>
        <taxon>Peduoviridae</taxon>
        <taxon>Maltschvirus</taxon>
        <taxon>Maltschvirus maltsch</taxon>
    </lineage>
</organism>
<dbReference type="Gene3D" id="3.40.1360.10">
    <property type="match status" value="1"/>
</dbReference>
<dbReference type="Gene3D" id="3.90.580.10">
    <property type="entry name" value="Zinc finger, CHC2-type domain"/>
    <property type="match status" value="1"/>
</dbReference>
<accession>A0A6J5MCT9</accession>
<dbReference type="InterPro" id="IPR050219">
    <property type="entry name" value="DnaG_primase"/>
</dbReference>
<protein>
    <submittedName>
        <fullName evidence="5">MG010, DNA primase-like protein</fullName>
    </submittedName>
</protein>
<dbReference type="SUPFAM" id="SSF57783">
    <property type="entry name" value="Zinc beta-ribbon"/>
    <property type="match status" value="1"/>
</dbReference>
<evidence type="ECO:0000256" key="2">
    <source>
        <dbReference type="ARBA" id="ARBA00022771"/>
    </source>
</evidence>
<dbReference type="GO" id="GO:0003677">
    <property type="term" value="F:DNA binding"/>
    <property type="evidence" value="ECO:0007669"/>
    <property type="project" value="InterPro"/>
</dbReference>
<reference evidence="5" key="1">
    <citation type="submission" date="2020-04" db="EMBL/GenBank/DDBJ databases">
        <authorList>
            <person name="Chiriac C."/>
            <person name="Salcher M."/>
            <person name="Ghai R."/>
            <person name="Kavagutti S V."/>
        </authorList>
    </citation>
    <scope>NUCLEOTIDE SEQUENCE</scope>
</reference>
<gene>
    <name evidence="5" type="ORF">UFOVP449_78</name>
</gene>
<evidence type="ECO:0000313" key="5">
    <source>
        <dbReference type="EMBL" id="CAB4142786.1"/>
    </source>
</evidence>
<dbReference type="InterPro" id="IPR034151">
    <property type="entry name" value="TOPRIM_DnaG_bac"/>
</dbReference>
<proteinExistence type="predicted"/>
<sequence length="313" mass="35825">MLNSTQKHTVISALSTTLGKYTALKGSELAFYCPFCHHHKQKLQVNTDTQKWHCWTCNSGGKKLTSLLRKLDVDRKTIAAIREIYGDTTYNPQTDDSDTKVFINLPKEYISLVNEPKGFNPEYKHAIHYLNQRGIGMAEIVKYGIGYCKEGLYARRIIVPSYNADGSLNYFISRSYYSEEKMKYKNPPISKNVICLDSQINWKEPIILCEGVFDAIAIRRNAIPLLGKFPSKTLMEKIFLNDVKNIVISLDNDALNEALKVSEYFRKQGINVRLMILKDKDAAEMGYDQFHTELNETKEFGVEELLLTKIKGL</sequence>
<dbReference type="CDD" id="cd03364">
    <property type="entry name" value="TOPRIM_DnaG_primases"/>
    <property type="match status" value="1"/>
</dbReference>
<keyword evidence="2" id="KW-0863">Zinc-finger</keyword>
<evidence type="ECO:0000256" key="3">
    <source>
        <dbReference type="ARBA" id="ARBA00022833"/>
    </source>
</evidence>